<gene>
    <name evidence="2" type="ORF">A4X09_0g3006</name>
</gene>
<comment type="caution">
    <text evidence="2">The sequence shown here is derived from an EMBL/GenBank/DDBJ whole genome shotgun (WGS) entry which is preliminary data.</text>
</comment>
<dbReference type="AlphaFoldDB" id="A0A8X7T601"/>
<evidence type="ECO:0000313" key="3">
    <source>
        <dbReference type="Proteomes" id="UP000078113"/>
    </source>
</evidence>
<accession>A0A8X7T601</accession>
<name>A0A8X7T601_9BASI</name>
<feature type="compositionally biased region" description="Basic and acidic residues" evidence="1">
    <location>
        <begin position="109"/>
        <end position="135"/>
    </location>
</feature>
<feature type="region of interest" description="Disordered" evidence="1">
    <location>
        <begin position="346"/>
        <end position="402"/>
    </location>
</feature>
<sequence>MNYAVVRIHGYGTRQEDGGRLGREAGQSQVVKTKGKARETTAMIRAKGVRTRPARHRIQLMVGTAGTGPRPATNETTWSEFHHCLPSSASMLLLALVLAPVLLPRRVEREQEDAEKKENARLKEEDARLKEESARLKKGSTAAAKGKPKTSDAGLGGESSLGPEGTRGLTRQGEYELISLTFSFLLLQGLMGQGPQASRDKGSLEGREDKARRITEPARASATTPSLETTNTTILLRAVLQDARHLGREGGTVTAEVSSTSTYLLFVLHKSGASTPAGQGRHSGTVRRGGKTITSDLTTKAKVSLINLSLLILTHLEQQAAYGSTANTMRSSVATVRLQTRVVLRGSGRPGQQERSVATGSSKFTPLGRGGKTTVCGASETAERLPQGHQAMYSGGAIQSGR</sequence>
<feature type="region of interest" description="Disordered" evidence="1">
    <location>
        <begin position="195"/>
        <end position="227"/>
    </location>
</feature>
<dbReference type="EMBL" id="LWDG02000098">
    <property type="protein sequence ID" value="KAE8269338.1"/>
    <property type="molecule type" value="Genomic_DNA"/>
</dbReference>
<reference evidence="2" key="1">
    <citation type="submission" date="2016-04" db="EMBL/GenBank/DDBJ databases">
        <authorList>
            <person name="Nguyen H.D."/>
            <person name="Samba Siva P."/>
            <person name="Cullis J."/>
            <person name="Levesque C.A."/>
            <person name="Hambleton S."/>
        </authorList>
    </citation>
    <scope>NUCLEOTIDE SEQUENCE</scope>
    <source>
        <strain evidence="2">DAOMC 236422</strain>
    </source>
</reference>
<evidence type="ECO:0000313" key="2">
    <source>
        <dbReference type="EMBL" id="KAE8269338.1"/>
    </source>
</evidence>
<proteinExistence type="predicted"/>
<feature type="compositionally biased region" description="Polar residues" evidence="1">
    <location>
        <begin position="353"/>
        <end position="364"/>
    </location>
</feature>
<evidence type="ECO:0000256" key="1">
    <source>
        <dbReference type="SAM" id="MobiDB-lite"/>
    </source>
</evidence>
<feature type="region of interest" description="Disordered" evidence="1">
    <location>
        <begin position="109"/>
        <end position="168"/>
    </location>
</feature>
<reference evidence="2" key="2">
    <citation type="journal article" date="2019" name="IMA Fungus">
        <title>Genome sequencing and comparison of five Tilletia species to identify candidate genes for the detection of regulated species infecting wheat.</title>
        <authorList>
            <person name="Nguyen H.D.T."/>
            <person name="Sultana T."/>
            <person name="Kesanakurti P."/>
            <person name="Hambleton S."/>
        </authorList>
    </citation>
    <scope>NUCLEOTIDE SEQUENCE</scope>
    <source>
        <strain evidence="2">DAOMC 236422</strain>
    </source>
</reference>
<protein>
    <submittedName>
        <fullName evidence="2">Uncharacterized protein</fullName>
    </submittedName>
</protein>
<dbReference type="Proteomes" id="UP000078113">
    <property type="component" value="Unassembled WGS sequence"/>
</dbReference>
<keyword evidence="3" id="KW-1185">Reference proteome</keyword>
<organism evidence="2 3">
    <name type="scientific">Tilletia walkeri</name>
    <dbReference type="NCBI Taxonomy" id="117179"/>
    <lineage>
        <taxon>Eukaryota</taxon>
        <taxon>Fungi</taxon>
        <taxon>Dikarya</taxon>
        <taxon>Basidiomycota</taxon>
        <taxon>Ustilaginomycotina</taxon>
        <taxon>Exobasidiomycetes</taxon>
        <taxon>Tilletiales</taxon>
        <taxon>Tilletiaceae</taxon>
        <taxon>Tilletia</taxon>
    </lineage>
</organism>
<feature type="compositionally biased region" description="Basic and acidic residues" evidence="1">
    <location>
        <begin position="198"/>
        <end position="216"/>
    </location>
</feature>